<name>A0A8J2KZZ1_9HEXA</name>
<keyword evidence="2" id="KW-0472">Membrane</keyword>
<keyword evidence="4" id="KW-1185">Reference proteome</keyword>
<feature type="compositionally biased region" description="Acidic residues" evidence="1">
    <location>
        <begin position="86"/>
        <end position="111"/>
    </location>
</feature>
<evidence type="ECO:0000313" key="3">
    <source>
        <dbReference type="EMBL" id="CAG7785118.1"/>
    </source>
</evidence>
<evidence type="ECO:0000256" key="1">
    <source>
        <dbReference type="SAM" id="MobiDB-lite"/>
    </source>
</evidence>
<organism evidence="3 4">
    <name type="scientific">Allacma fusca</name>
    <dbReference type="NCBI Taxonomy" id="39272"/>
    <lineage>
        <taxon>Eukaryota</taxon>
        <taxon>Metazoa</taxon>
        <taxon>Ecdysozoa</taxon>
        <taxon>Arthropoda</taxon>
        <taxon>Hexapoda</taxon>
        <taxon>Collembola</taxon>
        <taxon>Symphypleona</taxon>
        <taxon>Sminthuridae</taxon>
        <taxon>Allacma</taxon>
    </lineage>
</organism>
<dbReference type="Proteomes" id="UP000708208">
    <property type="component" value="Unassembled WGS sequence"/>
</dbReference>
<dbReference type="EMBL" id="CAJVCH010289480">
    <property type="protein sequence ID" value="CAG7785118.1"/>
    <property type="molecule type" value="Genomic_DNA"/>
</dbReference>
<dbReference type="AlphaFoldDB" id="A0A8J2KZZ1"/>
<protein>
    <submittedName>
        <fullName evidence="3">Uncharacterized protein</fullName>
    </submittedName>
</protein>
<keyword evidence="2" id="KW-1133">Transmembrane helix</keyword>
<evidence type="ECO:0000313" key="4">
    <source>
        <dbReference type="Proteomes" id="UP000708208"/>
    </source>
</evidence>
<feature type="region of interest" description="Disordered" evidence="1">
    <location>
        <begin position="81"/>
        <end position="120"/>
    </location>
</feature>
<feature type="transmembrane region" description="Helical" evidence="2">
    <location>
        <begin position="138"/>
        <end position="157"/>
    </location>
</feature>
<dbReference type="OrthoDB" id="378564at2759"/>
<feature type="region of interest" description="Disordered" evidence="1">
    <location>
        <begin position="165"/>
        <end position="195"/>
    </location>
</feature>
<gene>
    <name evidence="3" type="ORF">AFUS01_LOCUS23762</name>
</gene>
<evidence type="ECO:0000256" key="2">
    <source>
        <dbReference type="SAM" id="Phobius"/>
    </source>
</evidence>
<reference evidence="3" key="1">
    <citation type="submission" date="2021-06" db="EMBL/GenBank/DDBJ databases">
        <authorList>
            <person name="Hodson N. C."/>
            <person name="Mongue J. A."/>
            <person name="Jaron S. K."/>
        </authorList>
    </citation>
    <scope>NUCLEOTIDE SEQUENCE</scope>
</reference>
<comment type="caution">
    <text evidence="3">The sequence shown here is derived from an EMBL/GenBank/DDBJ whole genome shotgun (WGS) entry which is preliminary data.</text>
</comment>
<accession>A0A8J2KZZ1</accession>
<keyword evidence="2" id="KW-0812">Transmembrane</keyword>
<proteinExistence type="predicted"/>
<sequence length="195" mass="21644">MVRIQTLHHILSHTSEAIFTGFLKACKPVDPFVSMSVGIVPCLFEIIEEETETDEVMMIFNLRLSSKRDIGSLKDLRAERSYWSDGDGDDDNNENEAGADDGADGEAEAPPEQELSFNEQVDRAREQYQPTRMEKFMALAKSLILRGLIIYFVMTFIRGNANKPQATNSTGGAPAPASLASTNIYPNGTEFDMKD</sequence>